<evidence type="ECO:0000313" key="3">
    <source>
        <dbReference type="WBParaSite" id="ALUE_0001568901-mRNA-1"/>
    </source>
</evidence>
<feature type="repeat" description="WD" evidence="1">
    <location>
        <begin position="30"/>
        <end position="43"/>
    </location>
</feature>
<dbReference type="Proteomes" id="UP000036681">
    <property type="component" value="Unplaced"/>
</dbReference>
<name>A0A0M3ICQ2_ASCLU</name>
<reference evidence="3" key="1">
    <citation type="submission" date="2017-02" db="UniProtKB">
        <authorList>
            <consortium name="WormBaseParasite"/>
        </authorList>
    </citation>
    <scope>IDENTIFICATION</scope>
</reference>
<dbReference type="GO" id="GO:0010506">
    <property type="term" value="P:regulation of autophagy"/>
    <property type="evidence" value="ECO:0007669"/>
    <property type="project" value="TreeGrafter"/>
</dbReference>
<keyword evidence="2" id="KW-1185">Reference proteome</keyword>
<dbReference type="PANTHER" id="PTHR12848:SF16">
    <property type="entry name" value="REGULATORY-ASSOCIATED PROTEIN OF MTOR"/>
    <property type="match status" value="1"/>
</dbReference>
<dbReference type="InterPro" id="IPR015943">
    <property type="entry name" value="WD40/YVTN_repeat-like_dom_sf"/>
</dbReference>
<dbReference type="Gene3D" id="2.130.10.10">
    <property type="entry name" value="YVTN repeat-like/Quinoprotein amine dehydrogenase"/>
    <property type="match status" value="1"/>
</dbReference>
<sequence length="145" mass="16189">MSLRELQRKIVGLSFISNASGTQTDTGLRLVAGSEDGEIRVWEPRMFQEPVVQLNACEELRGKEMIMPKMEVQPFGQLMGCATVLPAVRIYDISGKQLTDIHCSEAFMSGAKMGWPTAMRFHQLRVSVAIATRERYISAYGMSNT</sequence>
<accession>A0A0M3ICQ2</accession>
<organism evidence="2 3">
    <name type="scientific">Ascaris lumbricoides</name>
    <name type="common">Giant roundworm</name>
    <dbReference type="NCBI Taxonomy" id="6252"/>
    <lineage>
        <taxon>Eukaryota</taxon>
        <taxon>Metazoa</taxon>
        <taxon>Ecdysozoa</taxon>
        <taxon>Nematoda</taxon>
        <taxon>Chromadorea</taxon>
        <taxon>Rhabditida</taxon>
        <taxon>Spirurina</taxon>
        <taxon>Ascaridomorpha</taxon>
        <taxon>Ascaridoidea</taxon>
        <taxon>Ascarididae</taxon>
        <taxon>Ascaris</taxon>
    </lineage>
</organism>
<dbReference type="GO" id="GO:0005737">
    <property type="term" value="C:cytoplasm"/>
    <property type="evidence" value="ECO:0007669"/>
    <property type="project" value="TreeGrafter"/>
</dbReference>
<protein>
    <submittedName>
        <fullName evidence="3">WD_REPEATS_REGION domain-containing protein</fullName>
    </submittedName>
</protein>
<dbReference type="SUPFAM" id="SSF50978">
    <property type="entry name" value="WD40 repeat-like"/>
    <property type="match status" value="1"/>
</dbReference>
<evidence type="ECO:0000313" key="2">
    <source>
        <dbReference type="Proteomes" id="UP000036681"/>
    </source>
</evidence>
<dbReference type="GO" id="GO:0009267">
    <property type="term" value="P:cellular response to starvation"/>
    <property type="evidence" value="ECO:0007669"/>
    <property type="project" value="TreeGrafter"/>
</dbReference>
<dbReference type="PANTHER" id="PTHR12848">
    <property type="entry name" value="REGULATORY-ASSOCIATED PROTEIN OF MTOR"/>
    <property type="match status" value="1"/>
</dbReference>
<dbReference type="GO" id="GO:0031931">
    <property type="term" value="C:TORC1 complex"/>
    <property type="evidence" value="ECO:0007669"/>
    <property type="project" value="InterPro"/>
</dbReference>
<dbReference type="GO" id="GO:0038202">
    <property type="term" value="P:TORC1 signaling"/>
    <property type="evidence" value="ECO:0007669"/>
    <property type="project" value="TreeGrafter"/>
</dbReference>
<dbReference type="InterPro" id="IPR036322">
    <property type="entry name" value="WD40_repeat_dom_sf"/>
</dbReference>
<dbReference type="WBParaSite" id="ALUE_0001568901-mRNA-1">
    <property type="protein sequence ID" value="ALUE_0001568901-mRNA-1"/>
    <property type="gene ID" value="ALUE_0001568901"/>
</dbReference>
<dbReference type="GO" id="GO:0030674">
    <property type="term" value="F:protein-macromolecule adaptor activity"/>
    <property type="evidence" value="ECO:0007669"/>
    <property type="project" value="TreeGrafter"/>
</dbReference>
<dbReference type="InterPro" id="IPR001680">
    <property type="entry name" value="WD40_rpt"/>
</dbReference>
<dbReference type="PROSITE" id="PS50082">
    <property type="entry name" value="WD_REPEATS_2"/>
    <property type="match status" value="1"/>
</dbReference>
<dbReference type="AlphaFoldDB" id="A0A0M3ICQ2"/>
<dbReference type="GO" id="GO:0030307">
    <property type="term" value="P:positive regulation of cell growth"/>
    <property type="evidence" value="ECO:0007669"/>
    <property type="project" value="TreeGrafter"/>
</dbReference>
<keyword evidence="1" id="KW-0853">WD repeat</keyword>
<dbReference type="InterPro" id="IPR004083">
    <property type="entry name" value="Raptor"/>
</dbReference>
<dbReference type="GO" id="GO:0071230">
    <property type="term" value="P:cellular response to amino acid stimulus"/>
    <property type="evidence" value="ECO:0007669"/>
    <property type="project" value="TreeGrafter"/>
</dbReference>
<evidence type="ECO:0000256" key="1">
    <source>
        <dbReference type="PROSITE-ProRule" id="PRU00221"/>
    </source>
</evidence>
<proteinExistence type="predicted"/>